<dbReference type="EC" id="2.7.13.3" evidence="2"/>
<feature type="domain" description="PAS" evidence="7">
    <location>
        <begin position="232"/>
        <end position="277"/>
    </location>
</feature>
<dbReference type="Proteomes" id="UP001500582">
    <property type="component" value="Unassembled WGS sequence"/>
</dbReference>
<dbReference type="Pfam" id="PF00989">
    <property type="entry name" value="PAS"/>
    <property type="match status" value="1"/>
</dbReference>
<feature type="domain" description="PAC" evidence="8">
    <location>
        <begin position="647"/>
        <end position="699"/>
    </location>
</feature>
<dbReference type="CDD" id="cd00130">
    <property type="entry name" value="PAS"/>
    <property type="match status" value="5"/>
</dbReference>
<feature type="transmembrane region" description="Helical" evidence="6">
    <location>
        <begin position="41"/>
        <end position="64"/>
    </location>
</feature>
<evidence type="ECO:0000256" key="1">
    <source>
        <dbReference type="ARBA" id="ARBA00000085"/>
    </source>
</evidence>
<dbReference type="SMART" id="SM00091">
    <property type="entry name" value="PAS"/>
    <property type="match status" value="5"/>
</dbReference>
<evidence type="ECO:0000256" key="3">
    <source>
        <dbReference type="ARBA" id="ARBA00022553"/>
    </source>
</evidence>
<dbReference type="Gene3D" id="3.30.450.20">
    <property type="entry name" value="PAS domain"/>
    <property type="match status" value="5"/>
</dbReference>
<proteinExistence type="predicted"/>
<feature type="domain" description="PAS" evidence="7">
    <location>
        <begin position="336"/>
        <end position="401"/>
    </location>
</feature>
<dbReference type="SMART" id="SM00086">
    <property type="entry name" value="PAC"/>
    <property type="match status" value="4"/>
</dbReference>
<evidence type="ECO:0000256" key="5">
    <source>
        <dbReference type="ARBA" id="ARBA00022777"/>
    </source>
</evidence>
<evidence type="ECO:0000256" key="6">
    <source>
        <dbReference type="SAM" id="Phobius"/>
    </source>
</evidence>
<dbReference type="InterPro" id="IPR035965">
    <property type="entry name" value="PAS-like_dom_sf"/>
</dbReference>
<dbReference type="PROSITE" id="PS50113">
    <property type="entry name" value="PAC"/>
    <property type="match status" value="3"/>
</dbReference>
<dbReference type="InterPro" id="IPR052162">
    <property type="entry name" value="Sensor_kinase/Photoreceptor"/>
</dbReference>
<comment type="catalytic activity">
    <reaction evidence="1">
        <text>ATP + protein L-histidine = ADP + protein N-phospho-L-histidine.</text>
        <dbReference type="EC" id="2.7.13.3"/>
    </reaction>
</comment>
<dbReference type="InterPro" id="IPR001610">
    <property type="entry name" value="PAC"/>
</dbReference>
<dbReference type="Pfam" id="PF08448">
    <property type="entry name" value="PAS_4"/>
    <property type="match status" value="1"/>
</dbReference>
<feature type="domain" description="PAC" evidence="8">
    <location>
        <begin position="147"/>
        <end position="197"/>
    </location>
</feature>
<dbReference type="PANTHER" id="PTHR43304">
    <property type="entry name" value="PHYTOCHROME-LIKE PROTEIN CPH1"/>
    <property type="match status" value="1"/>
</dbReference>
<dbReference type="Pfam" id="PF08447">
    <property type="entry name" value="PAS_3"/>
    <property type="match status" value="2"/>
</dbReference>
<dbReference type="PANTHER" id="PTHR43304:SF1">
    <property type="entry name" value="PAC DOMAIN-CONTAINING PROTEIN"/>
    <property type="match status" value="1"/>
</dbReference>
<dbReference type="EMBL" id="BAABFT010000002">
    <property type="protein sequence ID" value="GAA4315557.1"/>
    <property type="molecule type" value="Genomic_DNA"/>
</dbReference>
<keyword evidence="10" id="KW-1185">Reference proteome</keyword>
<evidence type="ECO:0000259" key="8">
    <source>
        <dbReference type="PROSITE" id="PS50113"/>
    </source>
</evidence>
<evidence type="ECO:0000313" key="9">
    <source>
        <dbReference type="EMBL" id="GAA4315557.1"/>
    </source>
</evidence>
<name>A0ABP8G1U3_9SPHI</name>
<dbReference type="CDD" id="cd00082">
    <property type="entry name" value="HisKA"/>
    <property type="match status" value="1"/>
</dbReference>
<dbReference type="SUPFAM" id="SSF47384">
    <property type="entry name" value="Homodimeric domain of signal transducing histidine kinase"/>
    <property type="match status" value="1"/>
</dbReference>
<gene>
    <name evidence="9" type="ORF">GCM10023149_12220</name>
</gene>
<dbReference type="Gene3D" id="2.10.70.100">
    <property type="match status" value="1"/>
</dbReference>
<sequence length="771" mass="88439">MSMKSGALRIAVIYIIISLIWITCSDKLLFYFFQQLSENQLLLIGSVKGCFFVSGTGLALYLLINSNEKKLSNSEAQYRSMYEANPEPMWIYDEATLKILSVNDAAIAAYGYSRAEFLSKSILDIRPAQDVEKVKEATKKVQAEPNKSGKWRHLKKDGSLITVIIISHKIRFNEHAAVVVMARDITERVTFQDALQKVNQDLQAERTKLRETQRISRVGGWEFYPENNNLVWSAEVYEITGISADDTRPAFDIYIKHIHPEDRPQMVAGLQSLLKEGRHLDVTHRIIGLDGEIRYIRQLAKLETSPEAGPKIIGSMQDITEIKQLEEERNKYFYSLENTLNSMSDAFFALDAKMDIIRCNQVFLSIIGKPGEEVIGMNIFNVFPRERNKLYPAYEKALHEKVIVKLDEYSTNLEKWIRLAAYPTDEGVAVYFSDITEHKLKDSQLKEAIERYELVAQATRDVIYDLDMVNNQLVYNTSLTQLVKIPIDQVGYDLQWWRSLIHQDDVANVAASQHKISSEGKTNWECEYRIDIGGGEYKYVMDQGYFVYNDQKEPVRLIGAIRDIDELKRSINENKRLADLITRVNNMIIVTDCQNRVEWVNRAFEENTGFKLPEIAGKTPFEFLTGPSMAPETVEKLLTHIKAHEAFVLDLIIYTIDNIPVWVAAEFTPSFNSKGEYQGYIAVYQNINSRKEKEDEVKRQNEFLREVAWMSSHEIRRPVATILGLMNLTETAGTIEEKDEMLGLIGQTAREMDTIVHSINEKIAAAVHYNK</sequence>
<reference evidence="10" key="1">
    <citation type="journal article" date="2019" name="Int. J. Syst. Evol. Microbiol.">
        <title>The Global Catalogue of Microorganisms (GCM) 10K type strain sequencing project: providing services to taxonomists for standard genome sequencing and annotation.</title>
        <authorList>
            <consortium name="The Broad Institute Genomics Platform"/>
            <consortium name="The Broad Institute Genome Sequencing Center for Infectious Disease"/>
            <person name="Wu L."/>
            <person name="Ma J."/>
        </authorList>
    </citation>
    <scope>NUCLEOTIDE SEQUENCE [LARGE SCALE GENOMIC DNA]</scope>
    <source>
        <strain evidence="10">JCM 17705</strain>
    </source>
</reference>
<keyword evidence="6" id="KW-0472">Membrane</keyword>
<feature type="domain" description="PAS" evidence="7">
    <location>
        <begin position="573"/>
        <end position="644"/>
    </location>
</feature>
<accession>A0ABP8G1U3</accession>
<protein>
    <recommendedName>
        <fullName evidence="2">histidine kinase</fullName>
        <ecNumber evidence="2">2.7.13.3</ecNumber>
    </recommendedName>
</protein>
<evidence type="ECO:0000259" key="7">
    <source>
        <dbReference type="PROSITE" id="PS50112"/>
    </source>
</evidence>
<comment type="caution">
    <text evidence="9">The sequence shown here is derived from an EMBL/GenBank/DDBJ whole genome shotgun (WGS) entry which is preliminary data.</text>
</comment>
<dbReference type="Pfam" id="PF13426">
    <property type="entry name" value="PAS_9"/>
    <property type="match status" value="1"/>
</dbReference>
<keyword evidence="4" id="KW-0808">Transferase</keyword>
<keyword evidence="6" id="KW-0812">Transmembrane</keyword>
<dbReference type="InterPro" id="IPR003661">
    <property type="entry name" value="HisK_dim/P_dom"/>
</dbReference>
<keyword evidence="3" id="KW-0597">Phosphoprotein</keyword>
<dbReference type="InterPro" id="IPR000014">
    <property type="entry name" value="PAS"/>
</dbReference>
<feature type="transmembrane region" description="Helical" evidence="6">
    <location>
        <begin position="6"/>
        <end position="29"/>
    </location>
</feature>
<feature type="domain" description="PAS" evidence="7">
    <location>
        <begin position="74"/>
        <end position="145"/>
    </location>
</feature>
<dbReference type="InterPro" id="IPR013656">
    <property type="entry name" value="PAS_4"/>
</dbReference>
<dbReference type="SUPFAM" id="SSF55785">
    <property type="entry name" value="PYP-like sensor domain (PAS domain)"/>
    <property type="match status" value="5"/>
</dbReference>
<dbReference type="NCBIfam" id="TIGR00229">
    <property type="entry name" value="sensory_box"/>
    <property type="match status" value="3"/>
</dbReference>
<evidence type="ECO:0000256" key="4">
    <source>
        <dbReference type="ARBA" id="ARBA00022679"/>
    </source>
</evidence>
<organism evidence="9 10">
    <name type="scientific">Mucilaginibacter gynuensis</name>
    <dbReference type="NCBI Taxonomy" id="1302236"/>
    <lineage>
        <taxon>Bacteria</taxon>
        <taxon>Pseudomonadati</taxon>
        <taxon>Bacteroidota</taxon>
        <taxon>Sphingobacteriia</taxon>
        <taxon>Sphingobacteriales</taxon>
        <taxon>Sphingobacteriaceae</taxon>
        <taxon>Mucilaginibacter</taxon>
    </lineage>
</organism>
<dbReference type="InterPro" id="IPR000700">
    <property type="entry name" value="PAS-assoc_C"/>
</dbReference>
<dbReference type="InterPro" id="IPR013767">
    <property type="entry name" value="PAS_fold"/>
</dbReference>
<feature type="domain" description="PAC" evidence="8">
    <location>
        <begin position="280"/>
        <end position="331"/>
    </location>
</feature>
<keyword evidence="5" id="KW-0418">Kinase</keyword>
<dbReference type="InterPro" id="IPR036097">
    <property type="entry name" value="HisK_dim/P_sf"/>
</dbReference>
<dbReference type="PROSITE" id="PS50112">
    <property type="entry name" value="PAS"/>
    <property type="match status" value="4"/>
</dbReference>
<evidence type="ECO:0000313" key="10">
    <source>
        <dbReference type="Proteomes" id="UP001500582"/>
    </source>
</evidence>
<dbReference type="InterPro" id="IPR013655">
    <property type="entry name" value="PAS_fold_3"/>
</dbReference>
<keyword evidence="6" id="KW-1133">Transmembrane helix</keyword>
<dbReference type="Gene3D" id="1.10.287.130">
    <property type="match status" value="1"/>
</dbReference>
<evidence type="ECO:0000256" key="2">
    <source>
        <dbReference type="ARBA" id="ARBA00012438"/>
    </source>
</evidence>